<dbReference type="InterPro" id="IPR010415">
    <property type="entry name" value="LpxI_C"/>
</dbReference>
<dbReference type="PANTHER" id="PTHR39962:SF1">
    <property type="entry name" value="LPXI FAMILY PROTEIN"/>
    <property type="match status" value="1"/>
</dbReference>
<organism evidence="3 4">
    <name type="scientific">Haloferula rosea</name>
    <dbReference type="NCBI Taxonomy" id="490093"/>
    <lineage>
        <taxon>Bacteria</taxon>
        <taxon>Pseudomonadati</taxon>
        <taxon>Verrucomicrobiota</taxon>
        <taxon>Verrucomicrobiia</taxon>
        <taxon>Verrucomicrobiales</taxon>
        <taxon>Verrucomicrobiaceae</taxon>
        <taxon>Haloferula</taxon>
    </lineage>
</organism>
<dbReference type="InterPro" id="IPR043167">
    <property type="entry name" value="LpxI_C_sf"/>
</dbReference>
<gene>
    <name evidence="3" type="primary">lpxI</name>
    <name evidence="3" type="ORF">JIN81_11715</name>
</gene>
<dbReference type="Gene3D" id="3.40.50.20">
    <property type="match status" value="1"/>
</dbReference>
<dbReference type="EMBL" id="JAENII010000008">
    <property type="protein sequence ID" value="MBK1827689.1"/>
    <property type="molecule type" value="Genomic_DNA"/>
</dbReference>
<sequence>MTEGNEAVRKIGIIAGNGAYPRIFVEAARRNAPGATLVVAAFQDETRPELLEEVEASEWFRVGQLGKPIKFFKKHGVTEAIMVGQIAPKNLFNLRPDMKALMVLAKTPERNAESLFGAIANELASEGIKLLPATTFLEDLLPGPGHVFGPAMKQRQLGDAAFGFRIAKETSRLDIGQTIVVRHGTVLAVEAFEGTNECIKRGGSLGRGKNVMLIKVSKPNQDFRFDVPVVGPQTIETCVEAGVGAIAIEAKRVLLLESDVVQELCMRHDISLHAIDATADGDRPTGVSDDR</sequence>
<keyword evidence="3" id="KW-0378">Hydrolase</keyword>
<feature type="domain" description="LpxI C-terminal" evidence="1">
    <location>
        <begin position="145"/>
        <end position="272"/>
    </location>
</feature>
<reference evidence="3" key="1">
    <citation type="submission" date="2021-01" db="EMBL/GenBank/DDBJ databases">
        <title>Modified the classification status of verrucomicrobia.</title>
        <authorList>
            <person name="Feng X."/>
        </authorList>
    </citation>
    <scope>NUCLEOTIDE SEQUENCE</scope>
    <source>
        <strain evidence="3">KCTC 22201</strain>
    </source>
</reference>
<accession>A0A934VEU7</accession>
<comment type="caution">
    <text evidence="3">The sequence shown here is derived from an EMBL/GenBank/DDBJ whole genome shotgun (WGS) entry which is preliminary data.</text>
</comment>
<evidence type="ECO:0000313" key="3">
    <source>
        <dbReference type="EMBL" id="MBK1827689.1"/>
    </source>
</evidence>
<dbReference type="InterPro" id="IPR053174">
    <property type="entry name" value="LpxI"/>
</dbReference>
<name>A0A934VEU7_9BACT</name>
<dbReference type="Gene3D" id="3.40.140.80">
    <property type="match status" value="1"/>
</dbReference>
<evidence type="ECO:0000259" key="1">
    <source>
        <dbReference type="Pfam" id="PF06230"/>
    </source>
</evidence>
<dbReference type="AlphaFoldDB" id="A0A934VEU7"/>
<dbReference type="PANTHER" id="PTHR39962">
    <property type="entry name" value="BLL4848 PROTEIN"/>
    <property type="match status" value="1"/>
</dbReference>
<dbReference type="InterPro" id="IPR041255">
    <property type="entry name" value="LpxI_N"/>
</dbReference>
<keyword evidence="4" id="KW-1185">Reference proteome</keyword>
<dbReference type="Pfam" id="PF17930">
    <property type="entry name" value="LpxI_N"/>
    <property type="match status" value="1"/>
</dbReference>
<proteinExistence type="predicted"/>
<protein>
    <submittedName>
        <fullName evidence="3">UDP-2,3-diacylglucosamine diphosphatase LpxI</fullName>
        <ecNumber evidence="3">3.6.1.54</ecNumber>
    </submittedName>
</protein>
<dbReference type="Pfam" id="PF06230">
    <property type="entry name" value="LpxI_C"/>
    <property type="match status" value="1"/>
</dbReference>
<feature type="domain" description="LpxI N-terminal" evidence="2">
    <location>
        <begin position="10"/>
        <end position="140"/>
    </location>
</feature>
<evidence type="ECO:0000313" key="4">
    <source>
        <dbReference type="Proteomes" id="UP000658278"/>
    </source>
</evidence>
<evidence type="ECO:0000259" key="2">
    <source>
        <dbReference type="Pfam" id="PF17930"/>
    </source>
</evidence>
<dbReference type="GO" id="GO:0016787">
    <property type="term" value="F:hydrolase activity"/>
    <property type="evidence" value="ECO:0007669"/>
    <property type="project" value="UniProtKB-KW"/>
</dbReference>
<dbReference type="EC" id="3.6.1.54" evidence="3"/>
<dbReference type="RefSeq" id="WP_200279528.1">
    <property type="nucleotide sequence ID" value="NZ_JAENII010000008.1"/>
</dbReference>
<dbReference type="Proteomes" id="UP000658278">
    <property type="component" value="Unassembled WGS sequence"/>
</dbReference>